<dbReference type="InterPro" id="IPR050109">
    <property type="entry name" value="HTH-type_TetR-like_transc_reg"/>
</dbReference>
<name>A0ABM6FAS8_9BURK</name>
<dbReference type="Pfam" id="PF00440">
    <property type="entry name" value="TetR_N"/>
    <property type="match status" value="1"/>
</dbReference>
<evidence type="ECO:0000256" key="3">
    <source>
        <dbReference type="ARBA" id="ARBA00023163"/>
    </source>
</evidence>
<dbReference type="InterPro" id="IPR001647">
    <property type="entry name" value="HTH_TetR"/>
</dbReference>
<dbReference type="PROSITE" id="PS50977">
    <property type="entry name" value="HTH_TETR_2"/>
    <property type="match status" value="1"/>
</dbReference>
<feature type="region of interest" description="Disordered" evidence="5">
    <location>
        <begin position="1"/>
        <end position="20"/>
    </location>
</feature>
<gene>
    <name evidence="7" type="ORF">BKK80_23310</name>
</gene>
<dbReference type="SUPFAM" id="SSF46689">
    <property type="entry name" value="Homeodomain-like"/>
    <property type="match status" value="1"/>
</dbReference>
<organism evidence="7 8">
    <name type="scientific">Cupriavidus malaysiensis</name>
    <dbReference type="NCBI Taxonomy" id="367825"/>
    <lineage>
        <taxon>Bacteria</taxon>
        <taxon>Pseudomonadati</taxon>
        <taxon>Pseudomonadota</taxon>
        <taxon>Betaproteobacteria</taxon>
        <taxon>Burkholderiales</taxon>
        <taxon>Burkholderiaceae</taxon>
        <taxon>Cupriavidus</taxon>
    </lineage>
</organism>
<keyword evidence="3" id="KW-0804">Transcription</keyword>
<dbReference type="InterPro" id="IPR009057">
    <property type="entry name" value="Homeodomain-like_sf"/>
</dbReference>
<dbReference type="Gene3D" id="1.10.357.10">
    <property type="entry name" value="Tetracycline Repressor, domain 2"/>
    <property type="match status" value="1"/>
</dbReference>
<dbReference type="PANTHER" id="PTHR30055">
    <property type="entry name" value="HTH-TYPE TRANSCRIPTIONAL REGULATOR RUTR"/>
    <property type="match status" value="1"/>
</dbReference>
<proteinExistence type="predicted"/>
<reference evidence="7 8" key="1">
    <citation type="submission" date="2016-10" db="EMBL/GenBank/DDBJ databases">
        <title>Complete genome sequences of three Cupriavidus strains isolated from various Malaysian environments.</title>
        <authorList>
            <person name="Abdullah A.A.-A."/>
            <person name="Shafie N.A.H."/>
            <person name="Lau N.S."/>
        </authorList>
    </citation>
    <scope>NUCLEOTIDE SEQUENCE [LARGE SCALE GENOMIC DNA]</scope>
    <source>
        <strain evidence="7 8">USMAA1020</strain>
    </source>
</reference>
<evidence type="ECO:0000256" key="1">
    <source>
        <dbReference type="ARBA" id="ARBA00023015"/>
    </source>
</evidence>
<dbReference type="PANTHER" id="PTHR30055:SF234">
    <property type="entry name" value="HTH-TYPE TRANSCRIPTIONAL REGULATOR BETI"/>
    <property type="match status" value="1"/>
</dbReference>
<evidence type="ECO:0000256" key="2">
    <source>
        <dbReference type="ARBA" id="ARBA00023125"/>
    </source>
</evidence>
<keyword evidence="8" id="KW-1185">Reference proteome</keyword>
<evidence type="ECO:0000256" key="4">
    <source>
        <dbReference type="PROSITE-ProRule" id="PRU00335"/>
    </source>
</evidence>
<evidence type="ECO:0000259" key="6">
    <source>
        <dbReference type="PROSITE" id="PS50977"/>
    </source>
</evidence>
<dbReference type="EMBL" id="CP017755">
    <property type="protein sequence ID" value="AOZ08828.1"/>
    <property type="molecule type" value="Genomic_DNA"/>
</dbReference>
<keyword evidence="1" id="KW-0805">Transcription regulation</keyword>
<sequence length="232" mass="24794">MSTAAPPAEPARRRKPTQSRARFTVDAILDAAARLLAGQEHEDGAAPSTDRIAELAGVSIGTLYQYFPDRDAIVRALVQREREAALARLDELVAQGAQALAGRSDGPPCGDAARQGMRALLRAYVAAYVRSFGGEGAAGRALARLAWRHDREEDALVALRAAGERLAAQLQALEMPGLRVPGPAQMYVLTRALFGSVRAASLERSPLLGTAAFEAELVRLCWAMLWDEGHGA</sequence>
<dbReference type="RefSeq" id="WP_071016680.1">
    <property type="nucleotide sequence ID" value="NZ_CP017755.1"/>
</dbReference>
<evidence type="ECO:0000313" key="8">
    <source>
        <dbReference type="Proteomes" id="UP000177515"/>
    </source>
</evidence>
<evidence type="ECO:0000256" key="5">
    <source>
        <dbReference type="SAM" id="MobiDB-lite"/>
    </source>
</evidence>
<evidence type="ECO:0000313" key="7">
    <source>
        <dbReference type="EMBL" id="AOZ08828.1"/>
    </source>
</evidence>
<feature type="domain" description="HTH tetR-type" evidence="6">
    <location>
        <begin position="22"/>
        <end position="85"/>
    </location>
</feature>
<feature type="DNA-binding region" description="H-T-H motif" evidence="4">
    <location>
        <begin position="48"/>
        <end position="67"/>
    </location>
</feature>
<protein>
    <recommendedName>
        <fullName evidence="6">HTH tetR-type domain-containing protein</fullName>
    </recommendedName>
</protein>
<accession>A0ABM6FAS8</accession>
<dbReference type="Proteomes" id="UP000177515">
    <property type="component" value="Chromosome 2"/>
</dbReference>
<keyword evidence="2 4" id="KW-0238">DNA-binding</keyword>